<gene>
    <name evidence="1" type="ORF">CINCED_3A022711</name>
</gene>
<dbReference type="Proteomes" id="UP000325440">
    <property type="component" value="Unassembled WGS sequence"/>
</dbReference>
<evidence type="ECO:0000313" key="2">
    <source>
        <dbReference type="Proteomes" id="UP000325440"/>
    </source>
</evidence>
<proteinExistence type="predicted"/>
<sequence length="63" mass="7121">MQKNKYGRNSILPAIAAMITFSPSGQGDEPKFHLELLADEAMWTQFHTPRCGRSHLLLPVRGR</sequence>
<dbReference type="AlphaFoldDB" id="A0A5E4MXP6"/>
<reference evidence="1 2" key="1">
    <citation type="submission" date="2019-08" db="EMBL/GenBank/DDBJ databases">
        <authorList>
            <person name="Alioto T."/>
            <person name="Alioto T."/>
            <person name="Gomez Garrido J."/>
        </authorList>
    </citation>
    <scope>NUCLEOTIDE SEQUENCE [LARGE SCALE GENOMIC DNA]</scope>
</reference>
<dbReference type="EMBL" id="CABPRJ010001426">
    <property type="protein sequence ID" value="VVC35491.1"/>
    <property type="molecule type" value="Genomic_DNA"/>
</dbReference>
<accession>A0A5E4MXP6</accession>
<organism evidence="1 2">
    <name type="scientific">Cinara cedri</name>
    <dbReference type="NCBI Taxonomy" id="506608"/>
    <lineage>
        <taxon>Eukaryota</taxon>
        <taxon>Metazoa</taxon>
        <taxon>Ecdysozoa</taxon>
        <taxon>Arthropoda</taxon>
        <taxon>Hexapoda</taxon>
        <taxon>Insecta</taxon>
        <taxon>Pterygota</taxon>
        <taxon>Neoptera</taxon>
        <taxon>Paraneoptera</taxon>
        <taxon>Hemiptera</taxon>
        <taxon>Sternorrhyncha</taxon>
        <taxon>Aphidomorpha</taxon>
        <taxon>Aphidoidea</taxon>
        <taxon>Aphididae</taxon>
        <taxon>Lachninae</taxon>
        <taxon>Cinara</taxon>
    </lineage>
</organism>
<protein>
    <submittedName>
        <fullName evidence="1">Uncharacterized protein</fullName>
    </submittedName>
</protein>
<name>A0A5E4MXP6_9HEMI</name>
<keyword evidence="2" id="KW-1185">Reference proteome</keyword>
<evidence type="ECO:0000313" key="1">
    <source>
        <dbReference type="EMBL" id="VVC35491.1"/>
    </source>
</evidence>